<dbReference type="SUPFAM" id="SSF52058">
    <property type="entry name" value="L domain-like"/>
    <property type="match status" value="1"/>
</dbReference>
<dbReference type="Gene3D" id="3.80.10.10">
    <property type="entry name" value="Ribonuclease Inhibitor"/>
    <property type="match status" value="1"/>
</dbReference>
<dbReference type="InterPro" id="IPR052574">
    <property type="entry name" value="CDIRP"/>
</dbReference>
<evidence type="ECO:0000256" key="1">
    <source>
        <dbReference type="ARBA" id="ARBA00022614"/>
    </source>
</evidence>
<dbReference type="PROSITE" id="PS51450">
    <property type="entry name" value="LRR"/>
    <property type="match status" value="1"/>
</dbReference>
<reference evidence="3" key="1">
    <citation type="journal article" date="2020" name="Nature">
        <title>Giant virus diversity and host interactions through global metagenomics.</title>
        <authorList>
            <person name="Schulz F."/>
            <person name="Roux S."/>
            <person name="Paez-Espino D."/>
            <person name="Jungbluth S."/>
            <person name="Walsh D.A."/>
            <person name="Denef V.J."/>
            <person name="McMahon K.D."/>
            <person name="Konstantinidis K.T."/>
            <person name="Eloe-Fadrosh E.A."/>
            <person name="Kyrpides N.C."/>
            <person name="Woyke T."/>
        </authorList>
    </citation>
    <scope>NUCLEOTIDE SEQUENCE</scope>
    <source>
        <strain evidence="3">GVMAG-S-1101171-111</strain>
    </source>
</reference>
<dbReference type="EMBL" id="MN740803">
    <property type="protein sequence ID" value="QHS82550.1"/>
    <property type="molecule type" value="Genomic_DNA"/>
</dbReference>
<dbReference type="GO" id="GO:0035591">
    <property type="term" value="F:signaling adaptor activity"/>
    <property type="evidence" value="ECO:0007669"/>
    <property type="project" value="TreeGrafter"/>
</dbReference>
<protein>
    <recommendedName>
        <fullName evidence="4">Leucine-rich repeat domain-containing protein</fullName>
    </recommendedName>
</protein>
<dbReference type="InterPro" id="IPR032675">
    <property type="entry name" value="LRR_dom_sf"/>
</dbReference>
<accession>A0A6C0AT58</accession>
<dbReference type="AlphaFoldDB" id="A0A6C0AT58"/>
<dbReference type="PANTHER" id="PTHR47566">
    <property type="match status" value="1"/>
</dbReference>
<sequence>MNIIEQQREDIITENNTAQESLINLLETGNRTTQLLRLRDAYHGDLDFSVLSEYGYENVTHIIIEKGEITSITGLPKGLFSLICPANLLIELVDLPVGLKHIDVRNNYIKSISLANLVQIETVNLSHNKLKSLEQLPNTIRELICDHNILPRLDLRGLERLTKLIVSNNPITLIENLPEGGIYELKMENCPSIEFRNSPNIPLDGNTDAIDEHARKKDYNEALEYYFHIKTEYEKKLLEQRRKVYRNEPNKKIAKRLLQDVRPKCINCKQDGGTLFSRGKVEERFTAKCGNTKTPCNLDISIYTGATTNTEDTLQVFKDEIDDLKDTIIRQKLDTLFNYVSDDKSIELFKQQMKAFNENMELYNRFLNEYNDVHNNKEKQSAIREKTIDIYRMIEQNRELIKRYQTEGNQEILIAAVTEQLKEILPEIRKLTSMKYEVMEVQKKEEVFVHYKYPVHLNRLNSVVGELPKVLKFNK</sequence>
<evidence type="ECO:0000256" key="2">
    <source>
        <dbReference type="ARBA" id="ARBA00022737"/>
    </source>
</evidence>
<keyword evidence="1" id="KW-0433">Leucine-rich repeat</keyword>
<name>A0A6C0AT58_9ZZZZ</name>
<proteinExistence type="predicted"/>
<dbReference type="InterPro" id="IPR001611">
    <property type="entry name" value="Leu-rich_rpt"/>
</dbReference>
<evidence type="ECO:0008006" key="4">
    <source>
        <dbReference type="Google" id="ProtNLM"/>
    </source>
</evidence>
<organism evidence="3">
    <name type="scientific">viral metagenome</name>
    <dbReference type="NCBI Taxonomy" id="1070528"/>
    <lineage>
        <taxon>unclassified sequences</taxon>
        <taxon>metagenomes</taxon>
        <taxon>organismal metagenomes</taxon>
    </lineage>
</organism>
<keyword evidence="2" id="KW-0677">Repeat</keyword>
<dbReference type="PANTHER" id="PTHR47566:SF1">
    <property type="entry name" value="PROTEIN NUD1"/>
    <property type="match status" value="1"/>
</dbReference>
<evidence type="ECO:0000313" key="3">
    <source>
        <dbReference type="EMBL" id="QHS82550.1"/>
    </source>
</evidence>
<dbReference type="SMART" id="SM00365">
    <property type="entry name" value="LRR_SD22"/>
    <property type="match status" value="3"/>
</dbReference>